<accession>A0AAD7QGV0</accession>
<dbReference type="AlphaFoldDB" id="A0AAD7QGV0"/>
<feature type="compositionally biased region" description="Polar residues" evidence="1">
    <location>
        <begin position="55"/>
        <end position="66"/>
    </location>
</feature>
<evidence type="ECO:0000256" key="3">
    <source>
        <dbReference type="SAM" id="SignalP"/>
    </source>
</evidence>
<name>A0AAD7QGV0_QUISA</name>
<dbReference type="KEGG" id="qsa:O6P43_000500"/>
<reference evidence="4 5" key="1">
    <citation type="journal article" date="2023" name="Science">
        <title>Elucidation of the pathway for biosynthesis of saponin adjuvants from the soapbark tree.</title>
        <authorList>
            <person name="Reed J."/>
            <person name="Orme A."/>
            <person name="El-Demerdash A."/>
            <person name="Owen C."/>
            <person name="Martin L.B.B."/>
            <person name="Misra R.C."/>
            <person name="Kikuchi S."/>
            <person name="Rejzek M."/>
            <person name="Martin A.C."/>
            <person name="Harkess A."/>
            <person name="Leebens-Mack J."/>
            <person name="Louveau T."/>
            <person name="Stephenson M.J."/>
            <person name="Osbourn A."/>
        </authorList>
    </citation>
    <scope>NUCLEOTIDE SEQUENCE [LARGE SCALE GENOMIC DNA]</scope>
    <source>
        <strain evidence="4">S10</strain>
    </source>
</reference>
<sequence length="244" mass="27167">MMDQIDHLQINSIKKLHMIIIVLKLVLIHTGVFEQDKGAGCCSKRSSSSSESHSMEQIDSTSESNQKLVNELTYTESSSHQKDMDEEDFYAEILKDDIIKLDESLQAAAPKILPMGNYSELVKDLDDKFDAERRLQDPAHAIPSQTLPFQGTAHRRIRLKRYKSRQSQGKLEAVESGNKDYSIGGVLFRNSETSSLSMFSIRTINHKLVFVFVSAVLGLIVLLLSLLGGYGLVEGSASISKFGN</sequence>
<proteinExistence type="predicted"/>
<gene>
    <name evidence="4" type="ORF">O6P43_000500</name>
</gene>
<keyword evidence="2" id="KW-0472">Membrane</keyword>
<keyword evidence="2" id="KW-0812">Transmembrane</keyword>
<organism evidence="4 5">
    <name type="scientific">Quillaja saponaria</name>
    <name type="common">Soap bark tree</name>
    <dbReference type="NCBI Taxonomy" id="32244"/>
    <lineage>
        <taxon>Eukaryota</taxon>
        <taxon>Viridiplantae</taxon>
        <taxon>Streptophyta</taxon>
        <taxon>Embryophyta</taxon>
        <taxon>Tracheophyta</taxon>
        <taxon>Spermatophyta</taxon>
        <taxon>Magnoliopsida</taxon>
        <taxon>eudicotyledons</taxon>
        <taxon>Gunneridae</taxon>
        <taxon>Pentapetalae</taxon>
        <taxon>rosids</taxon>
        <taxon>fabids</taxon>
        <taxon>Fabales</taxon>
        <taxon>Quillajaceae</taxon>
        <taxon>Quillaja</taxon>
    </lineage>
</organism>
<comment type="caution">
    <text evidence="4">The sequence shown here is derived from an EMBL/GenBank/DDBJ whole genome shotgun (WGS) entry which is preliminary data.</text>
</comment>
<keyword evidence="2" id="KW-1133">Transmembrane helix</keyword>
<feature type="transmembrane region" description="Helical" evidence="2">
    <location>
        <begin position="208"/>
        <end position="233"/>
    </location>
</feature>
<dbReference type="Proteomes" id="UP001163823">
    <property type="component" value="Chromosome 1"/>
</dbReference>
<keyword evidence="5" id="KW-1185">Reference proteome</keyword>
<feature type="signal peptide" evidence="3">
    <location>
        <begin position="1"/>
        <end position="33"/>
    </location>
</feature>
<evidence type="ECO:0000313" key="5">
    <source>
        <dbReference type="Proteomes" id="UP001163823"/>
    </source>
</evidence>
<evidence type="ECO:0000256" key="2">
    <source>
        <dbReference type="SAM" id="Phobius"/>
    </source>
</evidence>
<protein>
    <submittedName>
        <fullName evidence="4">NAC domain containing protein</fullName>
    </submittedName>
</protein>
<feature type="region of interest" description="Disordered" evidence="1">
    <location>
        <begin position="37"/>
        <end position="66"/>
    </location>
</feature>
<feature type="chain" id="PRO_5042037858" evidence="3">
    <location>
        <begin position="34"/>
        <end position="244"/>
    </location>
</feature>
<keyword evidence="3" id="KW-0732">Signal</keyword>
<feature type="compositionally biased region" description="Low complexity" evidence="1">
    <location>
        <begin position="43"/>
        <end position="52"/>
    </location>
</feature>
<evidence type="ECO:0000313" key="4">
    <source>
        <dbReference type="EMBL" id="KAJ7981208.1"/>
    </source>
</evidence>
<evidence type="ECO:0000256" key="1">
    <source>
        <dbReference type="SAM" id="MobiDB-lite"/>
    </source>
</evidence>
<dbReference type="EMBL" id="JARAOO010000001">
    <property type="protein sequence ID" value="KAJ7981208.1"/>
    <property type="molecule type" value="Genomic_DNA"/>
</dbReference>